<sequence>MPDPEFKEWVSLIKDGLLAIAALVTIGVGIYGARVWKMELIGKEVYAAARELVKQSHIVCKAADKLRLPTDALDKELNPHSDTTATDDKLWRISEIKAYQRRLETFSIKLDNFESAKLDLRVLKGARVYESFMPFGRHLTDTILLINEYLDLLKDDSLKVGPKSSEVLDLQQRMYPSMNLDDDLSQKLSDSREEGENSLLVSRLGNSFIYH</sequence>
<keyword evidence="1" id="KW-0472">Membrane</keyword>
<gene>
    <name evidence="2" type="ORF">SAMN04487962_14311</name>
</gene>
<dbReference type="Proteomes" id="UP000198762">
    <property type="component" value="Unassembled WGS sequence"/>
</dbReference>
<keyword evidence="1" id="KW-1133">Transmembrane helix</keyword>
<dbReference type="OrthoDB" id="7061835at2"/>
<dbReference type="AlphaFoldDB" id="A0A1I0I4F4"/>
<organism evidence="2 3">
    <name type="scientific">Marinobacter segnicrescens</name>
    <dbReference type="NCBI Taxonomy" id="430453"/>
    <lineage>
        <taxon>Bacteria</taxon>
        <taxon>Pseudomonadati</taxon>
        <taxon>Pseudomonadota</taxon>
        <taxon>Gammaproteobacteria</taxon>
        <taxon>Pseudomonadales</taxon>
        <taxon>Marinobacteraceae</taxon>
        <taxon>Marinobacter</taxon>
    </lineage>
</organism>
<proteinExistence type="predicted"/>
<keyword evidence="3" id="KW-1185">Reference proteome</keyword>
<dbReference type="EMBL" id="FOHZ01000043">
    <property type="protein sequence ID" value="SET91439.1"/>
    <property type="molecule type" value="Genomic_DNA"/>
</dbReference>
<reference evidence="3" key="1">
    <citation type="submission" date="2016-10" db="EMBL/GenBank/DDBJ databases">
        <authorList>
            <person name="Varghese N."/>
            <person name="Submissions S."/>
        </authorList>
    </citation>
    <scope>NUCLEOTIDE SEQUENCE [LARGE SCALE GENOMIC DNA]</scope>
    <source>
        <strain evidence="3">CGMCC 1.6489</strain>
    </source>
</reference>
<evidence type="ECO:0000313" key="3">
    <source>
        <dbReference type="Proteomes" id="UP000198762"/>
    </source>
</evidence>
<feature type="transmembrane region" description="Helical" evidence="1">
    <location>
        <begin position="12"/>
        <end position="33"/>
    </location>
</feature>
<dbReference type="RefSeq" id="WP_091855177.1">
    <property type="nucleotide sequence ID" value="NZ_FOHZ01000043.1"/>
</dbReference>
<protein>
    <submittedName>
        <fullName evidence="2">Uncharacterized protein</fullName>
    </submittedName>
</protein>
<evidence type="ECO:0000313" key="2">
    <source>
        <dbReference type="EMBL" id="SET91439.1"/>
    </source>
</evidence>
<keyword evidence="1" id="KW-0812">Transmembrane</keyword>
<evidence type="ECO:0000256" key="1">
    <source>
        <dbReference type="SAM" id="Phobius"/>
    </source>
</evidence>
<accession>A0A1I0I4F4</accession>
<name>A0A1I0I4F4_9GAMM</name>